<evidence type="ECO:0000313" key="4">
    <source>
        <dbReference type="Proteomes" id="UP001378592"/>
    </source>
</evidence>
<dbReference type="InterPro" id="IPR041588">
    <property type="entry name" value="Integrase_H2C2"/>
</dbReference>
<reference evidence="3 4" key="1">
    <citation type="submission" date="2024-03" db="EMBL/GenBank/DDBJ databases">
        <title>The genome assembly and annotation of the cricket Gryllus longicercus Weissman &amp; Gray.</title>
        <authorList>
            <person name="Szrajer S."/>
            <person name="Gray D."/>
            <person name="Ylla G."/>
        </authorList>
    </citation>
    <scope>NUCLEOTIDE SEQUENCE [LARGE SCALE GENOMIC DNA]</scope>
    <source>
        <strain evidence="3">DAG 2021-001</strain>
        <tissue evidence="3">Whole body minus gut</tissue>
    </source>
</reference>
<proteinExistence type="predicted"/>
<dbReference type="Gene3D" id="1.10.340.70">
    <property type="match status" value="1"/>
</dbReference>
<gene>
    <name evidence="3" type="ORF">R5R35_011335</name>
</gene>
<keyword evidence="4" id="KW-1185">Reference proteome</keyword>
<name>A0AAN9ZGG7_9ORTH</name>
<dbReference type="PANTHER" id="PTHR37984">
    <property type="entry name" value="PROTEIN CBG26694"/>
    <property type="match status" value="1"/>
</dbReference>
<evidence type="ECO:0000256" key="1">
    <source>
        <dbReference type="ARBA" id="ARBA00012493"/>
    </source>
</evidence>
<dbReference type="GO" id="GO:0003964">
    <property type="term" value="F:RNA-directed DNA polymerase activity"/>
    <property type="evidence" value="ECO:0007669"/>
    <property type="project" value="UniProtKB-EC"/>
</dbReference>
<evidence type="ECO:0000259" key="2">
    <source>
        <dbReference type="Pfam" id="PF17921"/>
    </source>
</evidence>
<dbReference type="InterPro" id="IPR050951">
    <property type="entry name" value="Retrovirus_Pol_polyprotein"/>
</dbReference>
<accession>A0AAN9ZGG7</accession>
<comment type="caution">
    <text evidence="3">The sequence shown here is derived from an EMBL/GenBank/DDBJ whole genome shotgun (WGS) entry which is preliminary data.</text>
</comment>
<organism evidence="3 4">
    <name type="scientific">Gryllus longicercus</name>
    <dbReference type="NCBI Taxonomy" id="2509291"/>
    <lineage>
        <taxon>Eukaryota</taxon>
        <taxon>Metazoa</taxon>
        <taxon>Ecdysozoa</taxon>
        <taxon>Arthropoda</taxon>
        <taxon>Hexapoda</taxon>
        <taxon>Insecta</taxon>
        <taxon>Pterygota</taxon>
        <taxon>Neoptera</taxon>
        <taxon>Polyneoptera</taxon>
        <taxon>Orthoptera</taxon>
        <taxon>Ensifera</taxon>
        <taxon>Gryllidea</taxon>
        <taxon>Grylloidea</taxon>
        <taxon>Gryllidae</taxon>
        <taxon>Gryllinae</taxon>
        <taxon>Gryllus</taxon>
    </lineage>
</organism>
<dbReference type="PANTHER" id="PTHR37984:SF7">
    <property type="entry name" value="INTEGRASE CATALYTIC DOMAIN-CONTAINING PROTEIN"/>
    <property type="match status" value="1"/>
</dbReference>
<protein>
    <recommendedName>
        <fullName evidence="1">RNA-directed DNA polymerase</fullName>
        <ecNumber evidence="1">2.7.7.49</ecNumber>
    </recommendedName>
</protein>
<dbReference type="AlphaFoldDB" id="A0AAN9ZGG7"/>
<sequence length="74" mass="8624">MGVEKTTNRARDCMYWPMMFKEIKDKVDSCSVCLCNSKSIQKETLVNRDLPTKPWEIVALDIFQLEKKRIPADS</sequence>
<feature type="domain" description="Integrase zinc-binding" evidence="2">
    <location>
        <begin position="1"/>
        <end position="38"/>
    </location>
</feature>
<evidence type="ECO:0000313" key="3">
    <source>
        <dbReference type="EMBL" id="KAK7873267.1"/>
    </source>
</evidence>
<dbReference type="Proteomes" id="UP001378592">
    <property type="component" value="Unassembled WGS sequence"/>
</dbReference>
<dbReference type="EMBL" id="JAZDUA010000015">
    <property type="protein sequence ID" value="KAK7873267.1"/>
    <property type="molecule type" value="Genomic_DNA"/>
</dbReference>
<dbReference type="Pfam" id="PF17921">
    <property type="entry name" value="Integrase_H2C2"/>
    <property type="match status" value="1"/>
</dbReference>
<dbReference type="EC" id="2.7.7.49" evidence="1"/>